<evidence type="ECO:0000313" key="2">
    <source>
        <dbReference type="Proteomes" id="UP001371456"/>
    </source>
</evidence>
<protein>
    <submittedName>
        <fullName evidence="1">Uncharacterized protein</fullName>
    </submittedName>
</protein>
<dbReference type="Gene3D" id="3.40.50.720">
    <property type="entry name" value="NAD(P)-binding Rossmann-like Domain"/>
    <property type="match status" value="2"/>
</dbReference>
<dbReference type="SUPFAM" id="SSF51735">
    <property type="entry name" value="NAD(P)-binding Rossmann-fold domains"/>
    <property type="match status" value="2"/>
</dbReference>
<comment type="caution">
    <text evidence="1">The sequence shown here is derived from an EMBL/GenBank/DDBJ whole genome shotgun (WGS) entry which is preliminary data.</text>
</comment>
<dbReference type="FunFam" id="3.40.50.720:FF:000084">
    <property type="entry name" value="Short-chain dehydrogenase reductase"/>
    <property type="match status" value="2"/>
</dbReference>
<proteinExistence type="predicted"/>
<dbReference type="PANTHER" id="PTHR44375">
    <property type="entry name" value="BETA-KETOACYL-ACP REDUCTASE-LIKE PROTEIN-RELATED"/>
    <property type="match status" value="1"/>
</dbReference>
<dbReference type="CDD" id="cd05233">
    <property type="entry name" value="SDR_c"/>
    <property type="match status" value="2"/>
</dbReference>
<organism evidence="1 2">
    <name type="scientific">Solanum bulbocastanum</name>
    <name type="common">Wild potato</name>
    <dbReference type="NCBI Taxonomy" id="147425"/>
    <lineage>
        <taxon>Eukaryota</taxon>
        <taxon>Viridiplantae</taxon>
        <taxon>Streptophyta</taxon>
        <taxon>Embryophyta</taxon>
        <taxon>Tracheophyta</taxon>
        <taxon>Spermatophyta</taxon>
        <taxon>Magnoliopsida</taxon>
        <taxon>eudicotyledons</taxon>
        <taxon>Gunneridae</taxon>
        <taxon>Pentapetalae</taxon>
        <taxon>asterids</taxon>
        <taxon>lamiids</taxon>
        <taxon>Solanales</taxon>
        <taxon>Solanaceae</taxon>
        <taxon>Solanoideae</taxon>
        <taxon>Solaneae</taxon>
        <taxon>Solanum</taxon>
    </lineage>
</organism>
<accession>A0AAN8Y6T3</accession>
<dbReference type="AlphaFoldDB" id="A0AAN8Y6T3"/>
<dbReference type="InterPro" id="IPR036291">
    <property type="entry name" value="NAD(P)-bd_dom_sf"/>
</dbReference>
<dbReference type="PROSITE" id="PS00061">
    <property type="entry name" value="ADH_SHORT"/>
    <property type="match status" value="2"/>
</dbReference>
<dbReference type="Proteomes" id="UP001371456">
    <property type="component" value="Unassembled WGS sequence"/>
</dbReference>
<evidence type="ECO:0000313" key="1">
    <source>
        <dbReference type="EMBL" id="KAK6778873.1"/>
    </source>
</evidence>
<reference evidence="1 2" key="1">
    <citation type="submission" date="2024-02" db="EMBL/GenBank/DDBJ databases">
        <title>de novo genome assembly of Solanum bulbocastanum strain 11H21.</title>
        <authorList>
            <person name="Hosaka A.J."/>
        </authorList>
    </citation>
    <scope>NUCLEOTIDE SEQUENCE [LARGE SCALE GENOMIC DNA]</scope>
    <source>
        <tissue evidence="1">Young leaves</tissue>
    </source>
</reference>
<dbReference type="EMBL" id="JBANQN010000010">
    <property type="protein sequence ID" value="KAK6778873.1"/>
    <property type="molecule type" value="Genomic_DNA"/>
</dbReference>
<dbReference type="InterPro" id="IPR020904">
    <property type="entry name" value="Sc_DH/Rdtase_CS"/>
</dbReference>
<name>A0AAN8Y6T3_SOLBU</name>
<gene>
    <name evidence="1" type="ORF">RDI58_025591</name>
</gene>
<keyword evidence="2" id="KW-1185">Reference proteome</keyword>
<dbReference type="InterPro" id="IPR002347">
    <property type="entry name" value="SDR_fam"/>
</dbReference>
<dbReference type="Pfam" id="PF00106">
    <property type="entry name" value="adh_short"/>
    <property type="match status" value="2"/>
</dbReference>
<dbReference type="PANTHER" id="PTHR44375:SF22">
    <property type="entry name" value="11-BETA-HYDROXYSTEROID DEHYDROGENASE-LIKE 4A"/>
    <property type="match status" value="1"/>
</dbReference>
<sequence length="567" mass="60958">MENHAEVGRQLEPWGELAGKVVMVTGASSGIGREFCLDLSKAGCRIIAAARRIDRLKSLCVEINGISSTSSNESTISSQELRAVAIELDVSANGAAIEAAVQKAWNAFGRIDVLVNNAGIRGSVHSPLNLSEEEWEKIYNTNLRGTWLVTKYVCIHMRAANQGGSVINISSTAGLNRGKLPGSLAYASSKDALNSITKVMAIELGPYKIRVNSVSPGVFKSEITERLIQKDWFKKVALKTIPLRTHGTSNPALTSVVRYLIHDSSEYVSGNIFIVDAGATLPGKMEKHAKSVRQLEPWGELAGKVVMVTGASSGIGRDFCSDLSKAGCRIIAAARRVDRLQSLCDEINSNSSNSNQDLRAVAIELDVSANGSAIEAAVQKAWDAFGRIDGLVNNAGIRGSVHSPLDLSEEEWEKIYKTNLRGAWLVTKYVCMHMRAANQGGSVVNISSIAGLNRGQLPGGLAYASSKEALNSITKVLALELGPYKIRVNSISPGLFKSEITEGLIQKDWLQNIELRTIPLRTHGTSNPALTSVVRYLIHDSSEYVSGNMFIVDAGATLPGVPIFSSL</sequence>
<dbReference type="GO" id="GO:0016616">
    <property type="term" value="F:oxidoreductase activity, acting on the CH-OH group of donors, NAD or NADP as acceptor"/>
    <property type="evidence" value="ECO:0007669"/>
    <property type="project" value="UniProtKB-ARBA"/>
</dbReference>
<dbReference type="PRINTS" id="PR00081">
    <property type="entry name" value="GDHRDH"/>
</dbReference>
<dbReference type="PRINTS" id="PR00080">
    <property type="entry name" value="SDRFAMILY"/>
</dbReference>